<keyword evidence="1" id="KW-1133">Transmembrane helix</keyword>
<dbReference type="Gene3D" id="3.40.50.300">
    <property type="entry name" value="P-loop containing nucleotide triphosphate hydrolases"/>
    <property type="match status" value="1"/>
</dbReference>
<evidence type="ECO:0000313" key="4">
    <source>
        <dbReference type="RefSeq" id="XP_035825710.1"/>
    </source>
</evidence>
<evidence type="ECO:0000259" key="2">
    <source>
        <dbReference type="Pfam" id="PF00685"/>
    </source>
</evidence>
<accession>A0ABM1VTG8</accession>
<protein>
    <submittedName>
        <fullName evidence="4">Carbohydrate sulfotransferase 5</fullName>
    </submittedName>
</protein>
<feature type="domain" description="Sulfotransferase" evidence="2">
    <location>
        <begin position="79"/>
        <end position="371"/>
    </location>
</feature>
<sequence>MINVLKRHLCRAWTNKRAHVIGAVLVCVFTQILCLIVFRSELFTTFERHKYSVEWHEESNDTASKELEDMPITPKRPMKILLLGYMRSGSTFCGDILQANPDVFYVYEPILYTWDHYMPGHTNPSVRRIKASFSKTRSYIPEPLEFLDYMYRCNLTAENVGFLTNVKNSHAFASEKCSGNSTLYNAIHEANVGPCSELVLKRCKAAKSILLKVVRLSMREADKFLEKDPELKVIHLVRDPRGTLLSRMHFTSKLTGEMHKNYTNICRRILDDIQVSKIISGKHFGRILTVRYEDLAQEPFVFFRKMYSFLGLKYTPSVEQYIQKRTSIEGLSAYGKPLIKSTFRKDPFKTAYQWRQELPFQLVKKIDHACKGVYLSMGYRTFSNEEDLRDMSISAKDATYGKGRMTLRLV</sequence>
<dbReference type="Proteomes" id="UP000694888">
    <property type="component" value="Unplaced"/>
</dbReference>
<dbReference type="PANTHER" id="PTHR10704">
    <property type="entry name" value="CARBOHYDRATE SULFOTRANSFERASE"/>
    <property type="match status" value="1"/>
</dbReference>
<proteinExistence type="predicted"/>
<name>A0ABM1VTG8_APLCA</name>
<evidence type="ECO:0000256" key="1">
    <source>
        <dbReference type="SAM" id="Phobius"/>
    </source>
</evidence>
<dbReference type="SUPFAM" id="SSF52540">
    <property type="entry name" value="P-loop containing nucleoside triphosphate hydrolases"/>
    <property type="match status" value="1"/>
</dbReference>
<organism evidence="3 4">
    <name type="scientific">Aplysia californica</name>
    <name type="common">California sea hare</name>
    <dbReference type="NCBI Taxonomy" id="6500"/>
    <lineage>
        <taxon>Eukaryota</taxon>
        <taxon>Metazoa</taxon>
        <taxon>Spiralia</taxon>
        <taxon>Lophotrochozoa</taxon>
        <taxon>Mollusca</taxon>
        <taxon>Gastropoda</taxon>
        <taxon>Heterobranchia</taxon>
        <taxon>Euthyneura</taxon>
        <taxon>Tectipleura</taxon>
        <taxon>Aplysiida</taxon>
        <taxon>Aplysioidea</taxon>
        <taxon>Aplysiidae</taxon>
        <taxon>Aplysia</taxon>
    </lineage>
</organism>
<gene>
    <name evidence="4" type="primary">LOC101852545</name>
</gene>
<dbReference type="Pfam" id="PF00685">
    <property type="entry name" value="Sulfotransfer_1"/>
    <property type="match status" value="1"/>
</dbReference>
<feature type="transmembrane region" description="Helical" evidence="1">
    <location>
        <begin position="20"/>
        <end position="38"/>
    </location>
</feature>
<keyword evidence="1" id="KW-0812">Transmembrane</keyword>
<dbReference type="InterPro" id="IPR000863">
    <property type="entry name" value="Sulfotransferase_dom"/>
</dbReference>
<dbReference type="PANTHER" id="PTHR10704:SF44">
    <property type="entry name" value="LD35051P-RELATED"/>
    <property type="match status" value="1"/>
</dbReference>
<dbReference type="InterPro" id="IPR027417">
    <property type="entry name" value="P-loop_NTPase"/>
</dbReference>
<dbReference type="InterPro" id="IPR051135">
    <property type="entry name" value="Gal/GlcNAc/GalNAc_ST"/>
</dbReference>
<dbReference type="RefSeq" id="XP_035825710.1">
    <property type="nucleotide sequence ID" value="XM_035969817.1"/>
</dbReference>
<evidence type="ECO:0000313" key="3">
    <source>
        <dbReference type="Proteomes" id="UP000694888"/>
    </source>
</evidence>
<reference evidence="4" key="1">
    <citation type="submission" date="2025-08" db="UniProtKB">
        <authorList>
            <consortium name="RefSeq"/>
        </authorList>
    </citation>
    <scope>IDENTIFICATION</scope>
</reference>
<dbReference type="GeneID" id="101852545"/>
<keyword evidence="1" id="KW-0472">Membrane</keyword>
<keyword evidence="3" id="KW-1185">Reference proteome</keyword>